<protein>
    <submittedName>
        <fullName evidence="2">ACT domain-containing protein</fullName>
    </submittedName>
</protein>
<proteinExistence type="predicted"/>
<feature type="domain" description="DUF2241" evidence="1">
    <location>
        <begin position="3"/>
        <end position="69"/>
    </location>
</feature>
<evidence type="ECO:0000259" key="1">
    <source>
        <dbReference type="Pfam" id="PF10000"/>
    </source>
</evidence>
<organism evidence="2 3">
    <name type="scientific">Pseudoalteromonas spongiae</name>
    <dbReference type="NCBI Taxonomy" id="298657"/>
    <lineage>
        <taxon>Bacteria</taxon>
        <taxon>Pseudomonadati</taxon>
        <taxon>Pseudomonadota</taxon>
        <taxon>Gammaproteobacteria</taxon>
        <taxon>Alteromonadales</taxon>
        <taxon>Pseudoalteromonadaceae</taxon>
        <taxon>Pseudoalteromonas</taxon>
    </lineage>
</organism>
<gene>
    <name evidence="2" type="ORF">WAE96_01365</name>
</gene>
<dbReference type="InterPro" id="IPR045865">
    <property type="entry name" value="ACT-like_dom_sf"/>
</dbReference>
<evidence type="ECO:0000313" key="3">
    <source>
        <dbReference type="Proteomes" id="UP001382455"/>
    </source>
</evidence>
<dbReference type="RefSeq" id="WP_336434337.1">
    <property type="nucleotide sequence ID" value="NZ_JBAWKS010000001.1"/>
</dbReference>
<reference evidence="2 3" key="1">
    <citation type="submission" date="2023-12" db="EMBL/GenBank/DDBJ databases">
        <title>Friends and Foes: Symbiotic and Algicidal bacterial influence on Karenia brevis blooms.</title>
        <authorList>
            <person name="Fei C."/>
            <person name="Mohamed A.R."/>
            <person name="Booker A."/>
            <person name="Arshad M."/>
            <person name="Klass S."/>
            <person name="Ahn S."/>
            <person name="Gilbert P.M."/>
            <person name="Heil C.A."/>
            <person name="Martinez J.M."/>
            <person name="Amin S.A."/>
        </authorList>
    </citation>
    <scope>NUCLEOTIDE SEQUENCE [LARGE SCALE GENOMIC DNA]</scope>
    <source>
        <strain evidence="2 3">CE15</strain>
    </source>
</reference>
<dbReference type="PANTHER" id="PTHR39199:SF1">
    <property type="entry name" value="BLR5128 PROTEIN"/>
    <property type="match status" value="1"/>
</dbReference>
<dbReference type="InterPro" id="IPR018717">
    <property type="entry name" value="DUF2241"/>
</dbReference>
<comment type="caution">
    <text evidence="2">The sequence shown here is derived from an EMBL/GenBank/DDBJ whole genome shotgun (WGS) entry which is preliminary data.</text>
</comment>
<dbReference type="PANTHER" id="PTHR39199">
    <property type="entry name" value="BLR5128 PROTEIN"/>
    <property type="match status" value="1"/>
</dbReference>
<evidence type="ECO:0000313" key="2">
    <source>
        <dbReference type="EMBL" id="MEI4548354.1"/>
    </source>
</evidence>
<name>A0ABU8EN56_9GAMM</name>
<sequence length="133" mass="14619">MFGETNLQLLIKNMRPLLQPQSYVFVSVSNVEAFDMDKVFARINEPEGATLILTKQQAVEWQLEYVSEFSLITLRIHSSLDAVGLTAAFSSALAKHGISANVIAGFYHDHVLVAKQDANKAIDVLETLAQQAG</sequence>
<dbReference type="Gene3D" id="3.30.2130.10">
    <property type="entry name" value="VC0802-like"/>
    <property type="match status" value="1"/>
</dbReference>
<dbReference type="SUPFAM" id="SSF55021">
    <property type="entry name" value="ACT-like"/>
    <property type="match status" value="2"/>
</dbReference>
<accession>A0ABU8EN56</accession>
<dbReference type="Pfam" id="PF10000">
    <property type="entry name" value="ACT_3"/>
    <property type="match status" value="1"/>
</dbReference>
<dbReference type="EMBL" id="JBAWKS010000001">
    <property type="protein sequence ID" value="MEI4548354.1"/>
    <property type="molecule type" value="Genomic_DNA"/>
</dbReference>
<dbReference type="Proteomes" id="UP001382455">
    <property type="component" value="Unassembled WGS sequence"/>
</dbReference>
<keyword evidence="3" id="KW-1185">Reference proteome</keyword>